<dbReference type="Ensembl" id="ENSPLAT00000001601.1">
    <property type="protein sequence ID" value="ENSPLAP00000025141.1"/>
    <property type="gene ID" value="ENSPLAG00000011921.1"/>
</dbReference>
<dbReference type="GeneTree" id="ENSGT00940000169307"/>
<reference evidence="8" key="2">
    <citation type="submission" date="2025-09" db="UniProtKB">
        <authorList>
            <consortium name="Ensembl"/>
        </authorList>
    </citation>
    <scope>IDENTIFICATION</scope>
</reference>
<dbReference type="InterPro" id="IPR036438">
    <property type="entry name" value="Insulin-like_sf"/>
</dbReference>
<dbReference type="Gene3D" id="1.10.100.10">
    <property type="entry name" value="Insulin-like"/>
    <property type="match status" value="1"/>
</dbReference>
<comment type="subunit">
    <text evidence="3">Heterodimer of a B chain and an A chain linked by two disulfide bonds.</text>
</comment>
<dbReference type="InterPro" id="IPR051777">
    <property type="entry name" value="Insulin-like_neuro_ligands"/>
</dbReference>
<keyword evidence="6" id="KW-1015">Disulfide bond</keyword>
<dbReference type="GO" id="GO:0005576">
    <property type="term" value="C:extracellular region"/>
    <property type="evidence" value="ECO:0007669"/>
    <property type="project" value="UniProtKB-SubCell"/>
</dbReference>
<feature type="domain" description="Insulin-like" evidence="7">
    <location>
        <begin position="20"/>
        <end position="118"/>
    </location>
</feature>
<keyword evidence="9" id="KW-1185">Reference proteome</keyword>
<dbReference type="GO" id="GO:0005179">
    <property type="term" value="F:hormone activity"/>
    <property type="evidence" value="ECO:0007669"/>
    <property type="project" value="UniProtKB-KW"/>
</dbReference>
<dbReference type="CDD" id="cd04365">
    <property type="entry name" value="IlGF_relaxin_like"/>
    <property type="match status" value="1"/>
</dbReference>
<evidence type="ECO:0000256" key="2">
    <source>
        <dbReference type="ARBA" id="ARBA00009034"/>
    </source>
</evidence>
<dbReference type="SUPFAM" id="SSF56994">
    <property type="entry name" value="Insulin-like"/>
    <property type="match status" value="1"/>
</dbReference>
<organism evidence="8 9">
    <name type="scientific">Poecilia latipinna</name>
    <name type="common">sailfin molly</name>
    <dbReference type="NCBI Taxonomy" id="48699"/>
    <lineage>
        <taxon>Eukaryota</taxon>
        <taxon>Metazoa</taxon>
        <taxon>Chordata</taxon>
        <taxon>Craniata</taxon>
        <taxon>Vertebrata</taxon>
        <taxon>Euteleostomi</taxon>
        <taxon>Actinopterygii</taxon>
        <taxon>Neopterygii</taxon>
        <taxon>Teleostei</taxon>
        <taxon>Neoteleostei</taxon>
        <taxon>Acanthomorphata</taxon>
        <taxon>Ovalentaria</taxon>
        <taxon>Atherinomorphae</taxon>
        <taxon>Cyprinodontiformes</taxon>
        <taxon>Poeciliidae</taxon>
        <taxon>Poeciliinae</taxon>
        <taxon>Poecilia</taxon>
    </lineage>
</organism>
<evidence type="ECO:0000256" key="3">
    <source>
        <dbReference type="ARBA" id="ARBA00011207"/>
    </source>
</evidence>
<protein>
    <recommendedName>
        <fullName evidence="7">Insulin-like domain-containing protein</fullName>
    </recommendedName>
</protein>
<dbReference type="InterPro" id="IPR016179">
    <property type="entry name" value="Insulin-like"/>
</dbReference>
<dbReference type="STRING" id="48699.ENSPLAP00000025141"/>
<dbReference type="SMART" id="SM00078">
    <property type="entry name" value="IlGF"/>
    <property type="match status" value="1"/>
</dbReference>
<evidence type="ECO:0000256" key="6">
    <source>
        <dbReference type="ARBA" id="ARBA00023157"/>
    </source>
</evidence>
<evidence type="ECO:0000256" key="4">
    <source>
        <dbReference type="ARBA" id="ARBA00022525"/>
    </source>
</evidence>
<evidence type="ECO:0000259" key="7">
    <source>
        <dbReference type="SMART" id="SM00078"/>
    </source>
</evidence>
<comment type="similarity">
    <text evidence="2">Belongs to the insulin family.</text>
</comment>
<dbReference type="AlphaFoldDB" id="A0A3B3VJE2"/>
<dbReference type="PANTHER" id="PTHR20968:SF2">
    <property type="entry name" value="INSULIN-LIKE PEPTIDE INSL5"/>
    <property type="match status" value="1"/>
</dbReference>
<evidence type="ECO:0000313" key="8">
    <source>
        <dbReference type="Ensembl" id="ENSPLAP00000025141.1"/>
    </source>
</evidence>
<dbReference type="PANTHER" id="PTHR20968">
    <property type="entry name" value="ILGF DOMAIN-CONTAINING PROTEIN"/>
    <property type="match status" value="1"/>
</dbReference>
<evidence type="ECO:0000256" key="5">
    <source>
        <dbReference type="ARBA" id="ARBA00022702"/>
    </source>
</evidence>
<name>A0A3B3VJE2_9TELE</name>
<keyword evidence="4" id="KW-0964">Secreted</keyword>
<proteinExistence type="inferred from homology"/>
<accession>A0A3B3VJE2</accession>
<comment type="subcellular location">
    <subcellularLocation>
        <location evidence="1">Secreted</location>
    </subcellularLocation>
</comment>
<dbReference type="Proteomes" id="UP000261500">
    <property type="component" value="Unplaced"/>
</dbReference>
<dbReference type="GO" id="GO:0001664">
    <property type="term" value="F:G protein-coupled receptor binding"/>
    <property type="evidence" value="ECO:0007669"/>
    <property type="project" value="TreeGrafter"/>
</dbReference>
<dbReference type="InterPro" id="IPR022352">
    <property type="entry name" value="Ins/IGF/rlx"/>
</dbReference>
<evidence type="ECO:0000256" key="1">
    <source>
        <dbReference type="ARBA" id="ARBA00004613"/>
    </source>
</evidence>
<sequence length="118" mass="13640">MCFFFSELLFAIAEDSRNSMRLCGRALVRALVFTCGGSRWRRQLEEEEKGFLPDGQCSTNPTNFCFATDFWEVKGEERDFVKSGELPGMDYHRRDQDQALITTCCQQGCRRNELSMLC</sequence>
<evidence type="ECO:0000313" key="9">
    <source>
        <dbReference type="Proteomes" id="UP000261500"/>
    </source>
</evidence>
<reference evidence="8" key="1">
    <citation type="submission" date="2025-08" db="UniProtKB">
        <authorList>
            <consortium name="Ensembl"/>
        </authorList>
    </citation>
    <scope>IDENTIFICATION</scope>
</reference>
<dbReference type="PRINTS" id="PR00276">
    <property type="entry name" value="INSULINFAMLY"/>
</dbReference>
<keyword evidence="5" id="KW-0372">Hormone</keyword>
<dbReference type="Pfam" id="PF00049">
    <property type="entry name" value="Insulin"/>
    <property type="match status" value="1"/>
</dbReference>